<gene>
    <name evidence="2" type="ORF">SAMN02927921_01272</name>
</gene>
<organism evidence="2 3">
    <name type="scientific">Sinomicrobium oceani</name>
    <dbReference type="NCBI Taxonomy" id="1150368"/>
    <lineage>
        <taxon>Bacteria</taxon>
        <taxon>Pseudomonadati</taxon>
        <taxon>Bacteroidota</taxon>
        <taxon>Flavobacteriia</taxon>
        <taxon>Flavobacteriales</taxon>
        <taxon>Flavobacteriaceae</taxon>
        <taxon>Sinomicrobium</taxon>
    </lineage>
</organism>
<dbReference type="EMBL" id="FPJE01000005">
    <property type="protein sequence ID" value="SFW34433.1"/>
    <property type="molecule type" value="Genomic_DNA"/>
</dbReference>
<sequence>MTFRTTPLRPFAALLITILCAACSSDDDTIPEPELTFEELYYLSISDAMVTEEEEIIDSLWTISPANERLQWKTINGHEYVLMASFHKYPSSYPEGDSITNTWGESWLFIPDQMKSRLKDDFIQSSDTIMRICQVLGLPPADENSNTHISALWVRPENLYRPAGNPDISTTTTGSVLSDNVTEIYSSWFNDYIIFAYYRTLAQETDHHYPWTRLGYTYDWSPETEEVGLSEFVLSAGSGIWVENTSPASYLFAD</sequence>
<feature type="chain" id="PRO_5011978379" evidence="1">
    <location>
        <begin position="22"/>
        <end position="254"/>
    </location>
</feature>
<feature type="signal peptide" evidence="1">
    <location>
        <begin position="1"/>
        <end position="21"/>
    </location>
</feature>
<reference evidence="2 3" key="1">
    <citation type="submission" date="2016-11" db="EMBL/GenBank/DDBJ databases">
        <authorList>
            <person name="Jaros S."/>
            <person name="Januszkiewicz K."/>
            <person name="Wedrychowicz H."/>
        </authorList>
    </citation>
    <scope>NUCLEOTIDE SEQUENCE [LARGE SCALE GENOMIC DNA]</scope>
    <source>
        <strain evidence="2 3">CGMCC 1.12145</strain>
    </source>
</reference>
<protein>
    <submittedName>
        <fullName evidence="2">Uncharacterized protein</fullName>
    </submittedName>
</protein>
<keyword evidence="1" id="KW-0732">Signal</keyword>
<name>A0A1K1NGP1_9FLAO</name>
<keyword evidence="3" id="KW-1185">Reference proteome</keyword>
<evidence type="ECO:0000256" key="1">
    <source>
        <dbReference type="SAM" id="SignalP"/>
    </source>
</evidence>
<accession>A0A1K1NGP1</accession>
<dbReference type="OrthoDB" id="1491905at2"/>
<evidence type="ECO:0000313" key="2">
    <source>
        <dbReference type="EMBL" id="SFW34433.1"/>
    </source>
</evidence>
<dbReference type="AlphaFoldDB" id="A0A1K1NGP1"/>
<dbReference type="Proteomes" id="UP000182248">
    <property type="component" value="Unassembled WGS sequence"/>
</dbReference>
<dbReference type="RefSeq" id="WP_072316513.1">
    <property type="nucleotide sequence ID" value="NZ_FPJE01000005.1"/>
</dbReference>
<dbReference type="STRING" id="1150368.SAMN02927921_01272"/>
<evidence type="ECO:0000313" key="3">
    <source>
        <dbReference type="Proteomes" id="UP000182248"/>
    </source>
</evidence>
<proteinExistence type="predicted"/>